<keyword evidence="2" id="KW-0812">Transmembrane</keyword>
<dbReference type="InterPro" id="IPR027381">
    <property type="entry name" value="LytR/CpsA/Psr_C"/>
</dbReference>
<accession>A0AAW9HME2</accession>
<evidence type="ECO:0000313" key="6">
    <source>
        <dbReference type="Proteomes" id="UP001284901"/>
    </source>
</evidence>
<feature type="region of interest" description="Disordered" evidence="1">
    <location>
        <begin position="59"/>
        <end position="119"/>
    </location>
</feature>
<evidence type="ECO:0000259" key="3">
    <source>
        <dbReference type="Pfam" id="PF13399"/>
    </source>
</evidence>
<comment type="caution">
    <text evidence="4">The sequence shown here is derived from an EMBL/GenBank/DDBJ whole genome shotgun (WGS) entry which is preliminary data.</text>
</comment>
<dbReference type="Proteomes" id="UP001288320">
    <property type="component" value="Unassembled WGS sequence"/>
</dbReference>
<feature type="transmembrane region" description="Helical" evidence="2">
    <location>
        <begin position="32"/>
        <end position="51"/>
    </location>
</feature>
<evidence type="ECO:0000313" key="7">
    <source>
        <dbReference type="Proteomes" id="UP001288320"/>
    </source>
</evidence>
<keyword evidence="2" id="KW-1133">Transmembrane helix</keyword>
<dbReference type="EMBL" id="JAWNFY010000008">
    <property type="protein sequence ID" value="MDY5146159.1"/>
    <property type="molecule type" value="Genomic_DNA"/>
</dbReference>
<evidence type="ECO:0000256" key="1">
    <source>
        <dbReference type="SAM" id="MobiDB-lite"/>
    </source>
</evidence>
<name>A0AAW9HME2_9ACTO</name>
<dbReference type="EMBL" id="JAWNFV010000016">
    <property type="protein sequence ID" value="MDY5141161.1"/>
    <property type="molecule type" value="Genomic_DNA"/>
</dbReference>
<feature type="domain" description="LytR/CpsA/Psr regulator C-terminal" evidence="3">
    <location>
        <begin position="124"/>
        <end position="205"/>
    </location>
</feature>
<gene>
    <name evidence="4" type="ORF">R6G74_07575</name>
    <name evidence="5" type="ORF">R6P33_03855</name>
</gene>
<dbReference type="Gene3D" id="3.30.70.2390">
    <property type="match status" value="1"/>
</dbReference>
<reference evidence="4 6" key="1">
    <citation type="submission" date="2023-10" db="EMBL/GenBank/DDBJ databases">
        <title>Whole Genome based description of the genera Actinobaculum and Actinotignum reveals a complex phylogenetic relationship within the species included in the genus Actinotignum.</title>
        <authorList>
            <person name="Jensen C.S."/>
            <person name="Dargis R."/>
            <person name="Kemp M."/>
            <person name="Christensen J.J."/>
        </authorList>
    </citation>
    <scope>NUCLEOTIDE SEQUENCE</scope>
    <source>
        <strain evidence="5 6">SLA_B089</strain>
        <strain evidence="4">SLA_B245</strain>
    </source>
</reference>
<evidence type="ECO:0000256" key="2">
    <source>
        <dbReference type="SAM" id="Phobius"/>
    </source>
</evidence>
<dbReference type="RefSeq" id="WP_087070356.1">
    <property type="nucleotide sequence ID" value="NZ_CAUPFC010000003.1"/>
</dbReference>
<proteinExistence type="predicted"/>
<dbReference type="GeneID" id="92812853"/>
<dbReference type="Pfam" id="PF13399">
    <property type="entry name" value="LytR_C"/>
    <property type="match status" value="1"/>
</dbReference>
<feature type="compositionally biased region" description="Low complexity" evidence="1">
    <location>
        <begin position="88"/>
        <end position="114"/>
    </location>
</feature>
<dbReference type="Proteomes" id="UP001284901">
    <property type="component" value="Unassembled WGS sequence"/>
</dbReference>
<sequence>MAGKYPVDEFDIAARQRTTRGAHRKRESSAKWWIALIAILILAPALGYGIVKMNQISVAPPSHKPSVSAPAQPSATAPEAGTEGAGTEGSPAPASEAPAPAEEASPSASPTPSAEVDHSRSTLILNASGISGYAAAHQRQLTEAGFTTTSIGNYQHAAPAHSQIFYPEAADLPTVEAIGAELGITDFVENASASGDSIVVVLAGDTRD</sequence>
<dbReference type="AlphaFoldDB" id="A0AAW9HME2"/>
<organism evidence="4 7">
    <name type="scientific">Actinotignum timonense</name>
    <dbReference type="NCBI Taxonomy" id="1870995"/>
    <lineage>
        <taxon>Bacteria</taxon>
        <taxon>Bacillati</taxon>
        <taxon>Actinomycetota</taxon>
        <taxon>Actinomycetes</taxon>
        <taxon>Actinomycetales</taxon>
        <taxon>Actinomycetaceae</taxon>
        <taxon>Actinotignum</taxon>
    </lineage>
</organism>
<keyword evidence="6" id="KW-1185">Reference proteome</keyword>
<evidence type="ECO:0000313" key="5">
    <source>
        <dbReference type="EMBL" id="MDY5146159.1"/>
    </source>
</evidence>
<evidence type="ECO:0000313" key="4">
    <source>
        <dbReference type="EMBL" id="MDY5141161.1"/>
    </source>
</evidence>
<protein>
    <submittedName>
        <fullName evidence="4">LytR C-terminal domain-containing protein</fullName>
    </submittedName>
</protein>
<keyword evidence="2" id="KW-0472">Membrane</keyword>